<organism evidence="2 3">
    <name type="scientific">Catenulispora pinistramenti</name>
    <dbReference type="NCBI Taxonomy" id="2705254"/>
    <lineage>
        <taxon>Bacteria</taxon>
        <taxon>Bacillati</taxon>
        <taxon>Actinomycetota</taxon>
        <taxon>Actinomycetes</taxon>
        <taxon>Catenulisporales</taxon>
        <taxon>Catenulisporaceae</taxon>
        <taxon>Catenulispora</taxon>
    </lineage>
</organism>
<reference evidence="2 3" key="1">
    <citation type="submission" date="2020-02" db="EMBL/GenBank/DDBJ databases">
        <title>Acidophilic actinobacteria isolated from forest soil.</title>
        <authorList>
            <person name="Golinska P."/>
        </authorList>
    </citation>
    <scope>NUCLEOTIDE SEQUENCE [LARGE SCALE GENOMIC DNA]</scope>
    <source>
        <strain evidence="2 3">NL8</strain>
    </source>
</reference>
<dbReference type="EMBL" id="JAAFYZ010000267">
    <property type="protein sequence ID" value="MBS2553586.1"/>
    <property type="molecule type" value="Genomic_DNA"/>
</dbReference>
<dbReference type="CDD" id="cd06587">
    <property type="entry name" value="VOC"/>
    <property type="match status" value="1"/>
</dbReference>
<dbReference type="InterPro" id="IPR029068">
    <property type="entry name" value="Glyas_Bleomycin-R_OHBP_Dase"/>
</dbReference>
<dbReference type="Gene3D" id="3.10.180.10">
    <property type="entry name" value="2,3-Dihydroxybiphenyl 1,2-Dioxygenase, domain 1"/>
    <property type="match status" value="1"/>
</dbReference>
<evidence type="ECO:0000259" key="1">
    <source>
        <dbReference type="Pfam" id="PF18029"/>
    </source>
</evidence>
<dbReference type="InterPro" id="IPR041581">
    <property type="entry name" value="Glyoxalase_6"/>
</dbReference>
<dbReference type="PANTHER" id="PTHR35908:SF1">
    <property type="entry name" value="CONSERVED PROTEIN"/>
    <property type="match status" value="1"/>
</dbReference>
<evidence type="ECO:0000313" key="2">
    <source>
        <dbReference type="EMBL" id="MBS2553586.1"/>
    </source>
</evidence>
<proteinExistence type="predicted"/>
<dbReference type="Proteomes" id="UP000730482">
    <property type="component" value="Unassembled WGS sequence"/>
</dbReference>
<sequence>MTNRLHALTFDCTDAAELGRFWARALGRELDPGANKQFASIGLHEAAPTAPGWCFAQVPEDKAGKNRMHPDLLTEDLEVEVERLIGLGARHHADVEMGTMRWTTLQDPEGNEFDVIAA</sequence>
<accession>A0ABS5L5G6</accession>
<gene>
    <name evidence="2" type="ORF">KGQ19_42720</name>
</gene>
<dbReference type="PANTHER" id="PTHR35908">
    <property type="entry name" value="HYPOTHETICAL FUSION PROTEIN"/>
    <property type="match status" value="1"/>
</dbReference>
<comment type="caution">
    <text evidence="2">The sequence shown here is derived from an EMBL/GenBank/DDBJ whole genome shotgun (WGS) entry which is preliminary data.</text>
</comment>
<feature type="domain" description="Glyoxalase-like" evidence="1">
    <location>
        <begin position="8"/>
        <end position="116"/>
    </location>
</feature>
<dbReference type="Pfam" id="PF18029">
    <property type="entry name" value="Glyoxalase_6"/>
    <property type="match status" value="1"/>
</dbReference>
<protein>
    <submittedName>
        <fullName evidence="2">VOC family protein</fullName>
    </submittedName>
</protein>
<evidence type="ECO:0000313" key="3">
    <source>
        <dbReference type="Proteomes" id="UP000730482"/>
    </source>
</evidence>
<name>A0ABS5L5G6_9ACTN</name>
<dbReference type="SUPFAM" id="SSF54593">
    <property type="entry name" value="Glyoxalase/Bleomycin resistance protein/Dihydroxybiphenyl dioxygenase"/>
    <property type="match status" value="1"/>
</dbReference>
<dbReference type="RefSeq" id="WP_212020290.1">
    <property type="nucleotide sequence ID" value="NZ_JAAFYZ010000267.1"/>
</dbReference>
<keyword evidence="3" id="KW-1185">Reference proteome</keyword>